<sequence>MRLYVFFVAVLLVGCVSSSGVVMTGSDTYMISRSEKGFDTTGARVKADAIKEANEYCTSKGKDIELVHSDNQDMKPFRADAQATIEFKCIEKD</sequence>
<name>A0A4R8IK44_9GAMM</name>
<dbReference type="AlphaFoldDB" id="A0A4R8IK44"/>
<protein>
    <recommendedName>
        <fullName evidence="3">Lipoprotein</fullName>
    </recommendedName>
</protein>
<dbReference type="Proteomes" id="UP000294914">
    <property type="component" value="Unassembled WGS sequence"/>
</dbReference>
<dbReference type="EMBL" id="SOQX01000004">
    <property type="protein sequence ID" value="TDY01112.1"/>
    <property type="molecule type" value="Genomic_DNA"/>
</dbReference>
<proteinExistence type="predicted"/>
<dbReference type="RefSeq" id="WP_134083780.1">
    <property type="nucleotide sequence ID" value="NZ_SOQX01000004.1"/>
</dbReference>
<dbReference type="OrthoDB" id="9133913at2"/>
<evidence type="ECO:0008006" key="3">
    <source>
        <dbReference type="Google" id="ProtNLM"/>
    </source>
</evidence>
<dbReference type="PROSITE" id="PS51257">
    <property type="entry name" value="PROKAR_LIPOPROTEIN"/>
    <property type="match status" value="1"/>
</dbReference>
<comment type="caution">
    <text evidence="1">The sequence shown here is derived from an EMBL/GenBank/DDBJ whole genome shotgun (WGS) entry which is preliminary data.</text>
</comment>
<accession>A0A4R8IK44</accession>
<organism evidence="1 2">
    <name type="scientific">Thiohalophilus thiocyanatoxydans</name>
    <dbReference type="NCBI Taxonomy" id="381308"/>
    <lineage>
        <taxon>Bacteria</taxon>
        <taxon>Pseudomonadati</taxon>
        <taxon>Pseudomonadota</taxon>
        <taxon>Gammaproteobacteria</taxon>
        <taxon>Thiohalomonadales</taxon>
        <taxon>Thiohalophilaceae</taxon>
        <taxon>Thiohalophilus</taxon>
    </lineage>
</organism>
<keyword evidence="2" id="KW-1185">Reference proteome</keyword>
<gene>
    <name evidence="1" type="ORF">EDC23_1858</name>
</gene>
<reference evidence="1 2" key="1">
    <citation type="submission" date="2019-03" db="EMBL/GenBank/DDBJ databases">
        <title>Genomic Encyclopedia of Type Strains, Phase IV (KMG-IV): sequencing the most valuable type-strain genomes for metagenomic binning, comparative biology and taxonomic classification.</title>
        <authorList>
            <person name="Goeker M."/>
        </authorList>
    </citation>
    <scope>NUCLEOTIDE SEQUENCE [LARGE SCALE GENOMIC DNA]</scope>
    <source>
        <strain evidence="1 2">DSM 16326</strain>
    </source>
</reference>
<evidence type="ECO:0000313" key="1">
    <source>
        <dbReference type="EMBL" id="TDY01112.1"/>
    </source>
</evidence>
<evidence type="ECO:0000313" key="2">
    <source>
        <dbReference type="Proteomes" id="UP000294914"/>
    </source>
</evidence>